<evidence type="ECO:0000313" key="8">
    <source>
        <dbReference type="Proteomes" id="UP001461498"/>
    </source>
</evidence>
<dbReference type="AlphaFoldDB" id="A0AAW1DNW7"/>
<keyword evidence="3 6" id="KW-0812">Transmembrane</keyword>
<feature type="transmembrane region" description="Helical" evidence="6">
    <location>
        <begin position="41"/>
        <end position="61"/>
    </location>
</feature>
<name>A0AAW1DNW7_9HEMI</name>
<dbReference type="EMBL" id="JAPXFL010000002">
    <property type="protein sequence ID" value="KAK9510627.1"/>
    <property type="molecule type" value="Genomic_DNA"/>
</dbReference>
<keyword evidence="6" id="KW-0807">Transducer</keyword>
<keyword evidence="2 6" id="KW-1003">Cell membrane</keyword>
<reference evidence="7 8" key="1">
    <citation type="submission" date="2022-12" db="EMBL/GenBank/DDBJ databases">
        <title>Chromosome-level genome assembly of true bugs.</title>
        <authorList>
            <person name="Ma L."/>
            <person name="Li H."/>
        </authorList>
    </citation>
    <scope>NUCLEOTIDE SEQUENCE [LARGE SCALE GENOMIC DNA]</scope>
    <source>
        <strain evidence="7">Lab_2022b</strain>
    </source>
</reference>
<comment type="caution">
    <text evidence="7">The sequence shown here is derived from an EMBL/GenBank/DDBJ whole genome shotgun (WGS) entry which is preliminary data.</text>
</comment>
<accession>A0AAW1DNW7</accession>
<feature type="transmembrane region" description="Helical" evidence="6">
    <location>
        <begin position="230"/>
        <end position="254"/>
    </location>
</feature>
<keyword evidence="4 6" id="KW-1133">Transmembrane helix</keyword>
<gene>
    <name evidence="7" type="ORF">O3M35_005368</name>
</gene>
<comment type="subcellular location">
    <subcellularLocation>
        <location evidence="1 6">Cell membrane</location>
        <topology evidence="1 6">Multi-pass membrane protein</topology>
    </subcellularLocation>
</comment>
<proteinExistence type="inferred from homology"/>
<dbReference type="GO" id="GO:0007165">
    <property type="term" value="P:signal transduction"/>
    <property type="evidence" value="ECO:0007669"/>
    <property type="project" value="UniProtKB-KW"/>
</dbReference>
<evidence type="ECO:0000256" key="4">
    <source>
        <dbReference type="ARBA" id="ARBA00022989"/>
    </source>
</evidence>
<evidence type="ECO:0000256" key="3">
    <source>
        <dbReference type="ARBA" id="ARBA00022692"/>
    </source>
</evidence>
<evidence type="ECO:0000256" key="6">
    <source>
        <dbReference type="RuleBase" id="RU363108"/>
    </source>
</evidence>
<dbReference type="GO" id="GO:0005886">
    <property type="term" value="C:plasma membrane"/>
    <property type="evidence" value="ECO:0007669"/>
    <property type="project" value="UniProtKB-SubCell"/>
</dbReference>
<feature type="transmembrane region" description="Helical" evidence="6">
    <location>
        <begin position="342"/>
        <end position="362"/>
    </location>
</feature>
<dbReference type="Proteomes" id="UP001461498">
    <property type="component" value="Unassembled WGS sequence"/>
</dbReference>
<protein>
    <recommendedName>
        <fullName evidence="6">Gustatory receptor</fullName>
    </recommendedName>
</protein>
<comment type="similarity">
    <text evidence="6">Belongs to the insect chemoreceptor superfamily. Gustatory receptor (GR) family.</text>
</comment>
<evidence type="ECO:0000313" key="7">
    <source>
        <dbReference type="EMBL" id="KAK9510627.1"/>
    </source>
</evidence>
<evidence type="ECO:0000256" key="5">
    <source>
        <dbReference type="ARBA" id="ARBA00023136"/>
    </source>
</evidence>
<organism evidence="7 8">
    <name type="scientific">Rhynocoris fuscipes</name>
    <dbReference type="NCBI Taxonomy" id="488301"/>
    <lineage>
        <taxon>Eukaryota</taxon>
        <taxon>Metazoa</taxon>
        <taxon>Ecdysozoa</taxon>
        <taxon>Arthropoda</taxon>
        <taxon>Hexapoda</taxon>
        <taxon>Insecta</taxon>
        <taxon>Pterygota</taxon>
        <taxon>Neoptera</taxon>
        <taxon>Paraneoptera</taxon>
        <taxon>Hemiptera</taxon>
        <taxon>Heteroptera</taxon>
        <taxon>Panheteroptera</taxon>
        <taxon>Cimicomorpha</taxon>
        <taxon>Reduviidae</taxon>
        <taxon>Harpactorinae</taxon>
        <taxon>Harpactorini</taxon>
        <taxon>Rhynocoris</taxon>
    </lineage>
</organism>
<keyword evidence="6" id="KW-0675">Receptor</keyword>
<evidence type="ECO:0000256" key="2">
    <source>
        <dbReference type="ARBA" id="ARBA00022475"/>
    </source>
</evidence>
<dbReference type="GO" id="GO:0050909">
    <property type="term" value="P:sensory perception of taste"/>
    <property type="evidence" value="ECO:0007669"/>
    <property type="project" value="InterPro"/>
</dbReference>
<dbReference type="InterPro" id="IPR013604">
    <property type="entry name" value="7TM_chemorcpt"/>
</dbReference>
<comment type="caution">
    <text evidence="6">Lacks conserved residue(s) required for the propagation of feature annotation.</text>
</comment>
<keyword evidence="8" id="KW-1185">Reference proteome</keyword>
<keyword evidence="5 6" id="KW-0472">Membrane</keyword>
<feature type="transmembrane region" description="Helical" evidence="6">
    <location>
        <begin position="73"/>
        <end position="93"/>
    </location>
</feature>
<evidence type="ECO:0000256" key="1">
    <source>
        <dbReference type="ARBA" id="ARBA00004651"/>
    </source>
</evidence>
<sequence length="380" mass="43635">MEEEEIILPMPKSYRWIRMTITVSQVAGVNQSKGNKLYLPLVAYSAMLSVLSGFTMLFEYIRQATGGLFPDTAAMVLSSLIVVATLANVGVSWRNTVYHAQLSSLFREMDNIADDINALGLTVDLDRFFDLSRTGLLLLFMVTMYVLENILYPPDNTLLLLTKLLAFLPLIQKSLTERQFIGLLHVISRYYDAIDLGLKSSEIEKSSLVKIHRSLASICHQLNHIYSLQIFLSIVFIFVIIMVNCETMLPVFVYLYSLDTDNQNMLMLKVFQSLFFMFQVFDLMSSSDRVTRQARLFDWTLYQAMLDDQLPNINKDMLLSHLSMKNEVKFTAYGVFELNYEMITSIMGTLMTLQVMLLLINLRELEGADNSRIREKLNYI</sequence>
<dbReference type="Pfam" id="PF08395">
    <property type="entry name" value="7tm_7"/>
    <property type="match status" value="1"/>
</dbReference>
<comment type="function">
    <text evidence="6">Gustatory receptor which mediates acceptance or avoidance behavior, depending on its substrates.</text>
</comment>